<feature type="compositionally biased region" description="Gly residues" evidence="1">
    <location>
        <begin position="173"/>
        <end position="182"/>
    </location>
</feature>
<proteinExistence type="predicted"/>
<dbReference type="Gramene" id="Pp3c15_10400V3.1">
    <property type="protein sequence ID" value="PAC:32926692.CDS.1"/>
    <property type="gene ID" value="Pp3c15_10400"/>
</dbReference>
<sequence>MASALPVVCLSPALKPLLRCSSAHPPASRTSNAAATPSLLGQARCLGVSGSSPSRRSAEEPSPSPSPSVLGRATNASALALATSLMSAGASLADEIAAGAVDPSDVGISTTVSTLFVLATIGLTVLTGGVIYLGVTEFLEKRALQEEQKKIEEAKPKKQPAKKSAKAKVPAGGAKGFGGGRIGKADDEETSS</sequence>
<keyword evidence="2" id="KW-1133">Transmembrane helix</keyword>
<feature type="compositionally biased region" description="Basic residues" evidence="1">
    <location>
        <begin position="157"/>
        <end position="166"/>
    </location>
</feature>
<protein>
    <submittedName>
        <fullName evidence="3 4">Uncharacterized protein</fullName>
    </submittedName>
</protein>
<keyword evidence="5" id="KW-1185">Reference proteome</keyword>
<dbReference type="AlphaFoldDB" id="A9SNY3"/>
<dbReference type="EMBL" id="ABEU02000015">
    <property type="protein sequence ID" value="PNR39292.1"/>
    <property type="molecule type" value="Genomic_DNA"/>
</dbReference>
<dbReference type="eggNOG" id="ENOG502S1K9">
    <property type="taxonomic scope" value="Eukaryota"/>
</dbReference>
<dbReference type="OMA" id="THFGFAR"/>
<feature type="region of interest" description="Disordered" evidence="1">
    <location>
        <begin position="46"/>
        <end position="71"/>
    </location>
</feature>
<keyword evidence="2" id="KW-0812">Transmembrane</keyword>
<organism evidence="3">
    <name type="scientific">Physcomitrium patens</name>
    <name type="common">Spreading-leaved earth moss</name>
    <name type="synonym">Physcomitrella patens</name>
    <dbReference type="NCBI Taxonomy" id="3218"/>
    <lineage>
        <taxon>Eukaryota</taxon>
        <taxon>Viridiplantae</taxon>
        <taxon>Streptophyta</taxon>
        <taxon>Embryophyta</taxon>
        <taxon>Bryophyta</taxon>
        <taxon>Bryophytina</taxon>
        <taxon>Bryopsida</taxon>
        <taxon>Funariidae</taxon>
        <taxon>Funariales</taxon>
        <taxon>Funariaceae</taxon>
        <taxon>Physcomitrium</taxon>
    </lineage>
</organism>
<reference evidence="3 5" key="1">
    <citation type="journal article" date="2008" name="Science">
        <title>The Physcomitrella genome reveals evolutionary insights into the conquest of land by plants.</title>
        <authorList>
            <person name="Rensing S."/>
            <person name="Lang D."/>
            <person name="Zimmer A."/>
            <person name="Terry A."/>
            <person name="Salamov A."/>
            <person name="Shapiro H."/>
            <person name="Nishiyama T."/>
            <person name="Perroud P.-F."/>
            <person name="Lindquist E."/>
            <person name="Kamisugi Y."/>
            <person name="Tanahashi T."/>
            <person name="Sakakibara K."/>
            <person name="Fujita T."/>
            <person name="Oishi K."/>
            <person name="Shin-I T."/>
            <person name="Kuroki Y."/>
            <person name="Toyoda A."/>
            <person name="Suzuki Y."/>
            <person name="Hashimoto A."/>
            <person name="Yamaguchi K."/>
            <person name="Sugano A."/>
            <person name="Kohara Y."/>
            <person name="Fujiyama A."/>
            <person name="Anterola A."/>
            <person name="Aoki S."/>
            <person name="Ashton N."/>
            <person name="Barbazuk W.B."/>
            <person name="Barker E."/>
            <person name="Bennetzen J."/>
            <person name="Bezanilla M."/>
            <person name="Blankenship R."/>
            <person name="Cho S.H."/>
            <person name="Dutcher S."/>
            <person name="Estelle M."/>
            <person name="Fawcett J.A."/>
            <person name="Gundlach H."/>
            <person name="Hanada K."/>
            <person name="Heyl A."/>
            <person name="Hicks K.A."/>
            <person name="Hugh J."/>
            <person name="Lohr M."/>
            <person name="Mayer K."/>
            <person name="Melkozernov A."/>
            <person name="Murata T."/>
            <person name="Nelson D."/>
            <person name="Pils B."/>
            <person name="Prigge M."/>
            <person name="Reiss B."/>
            <person name="Renner T."/>
            <person name="Rombauts S."/>
            <person name="Rushton P."/>
            <person name="Sanderfoot A."/>
            <person name="Schween G."/>
            <person name="Shiu S.-H."/>
            <person name="Stueber K."/>
            <person name="Theodoulou F.L."/>
            <person name="Tu H."/>
            <person name="Van de Peer Y."/>
            <person name="Verrier P.J."/>
            <person name="Waters E."/>
            <person name="Wood A."/>
            <person name="Yang L."/>
            <person name="Cove D."/>
            <person name="Cuming A."/>
            <person name="Hasebe M."/>
            <person name="Lucas S."/>
            <person name="Mishler D.B."/>
            <person name="Reski R."/>
            <person name="Grigoriev I."/>
            <person name="Quatrano R.S."/>
            <person name="Boore J.L."/>
        </authorList>
    </citation>
    <scope>NUCLEOTIDE SEQUENCE [LARGE SCALE GENOMIC DNA]</scope>
    <source>
        <strain evidence="4 5">cv. Gransden 2004</strain>
    </source>
</reference>
<dbReference type="HOGENOM" id="CLU_1417307_0_0_1"/>
<reference evidence="4" key="3">
    <citation type="submission" date="2020-12" db="UniProtKB">
        <authorList>
            <consortium name="EnsemblPlants"/>
        </authorList>
    </citation>
    <scope>IDENTIFICATION</scope>
</reference>
<reference evidence="3 5" key="2">
    <citation type="journal article" date="2018" name="Plant J.">
        <title>The Physcomitrella patens chromosome-scale assembly reveals moss genome structure and evolution.</title>
        <authorList>
            <person name="Lang D."/>
            <person name="Ullrich K.K."/>
            <person name="Murat F."/>
            <person name="Fuchs J."/>
            <person name="Jenkins J."/>
            <person name="Haas F.B."/>
            <person name="Piednoel M."/>
            <person name="Gundlach H."/>
            <person name="Van Bel M."/>
            <person name="Meyberg R."/>
            <person name="Vives C."/>
            <person name="Morata J."/>
            <person name="Symeonidi A."/>
            <person name="Hiss M."/>
            <person name="Muchero W."/>
            <person name="Kamisugi Y."/>
            <person name="Saleh O."/>
            <person name="Blanc G."/>
            <person name="Decker E.L."/>
            <person name="van Gessel N."/>
            <person name="Grimwood J."/>
            <person name="Hayes R.D."/>
            <person name="Graham S.W."/>
            <person name="Gunter L.E."/>
            <person name="McDaniel S.F."/>
            <person name="Hoernstein S.N.W."/>
            <person name="Larsson A."/>
            <person name="Li F.W."/>
            <person name="Perroud P.F."/>
            <person name="Phillips J."/>
            <person name="Ranjan P."/>
            <person name="Rokshar D.S."/>
            <person name="Rothfels C.J."/>
            <person name="Schneider L."/>
            <person name="Shu S."/>
            <person name="Stevenson D.W."/>
            <person name="Thummler F."/>
            <person name="Tillich M."/>
            <person name="Villarreal Aguilar J.C."/>
            <person name="Widiez T."/>
            <person name="Wong G.K."/>
            <person name="Wymore A."/>
            <person name="Zhang Y."/>
            <person name="Zimmer A.D."/>
            <person name="Quatrano R.S."/>
            <person name="Mayer K.F.X."/>
            <person name="Goodstein D."/>
            <person name="Casacuberta J.M."/>
            <person name="Vandepoele K."/>
            <person name="Reski R."/>
            <person name="Cuming A.C."/>
            <person name="Tuskan G.A."/>
            <person name="Maumus F."/>
            <person name="Salse J."/>
            <person name="Schmutz J."/>
            <person name="Rensing S.A."/>
        </authorList>
    </citation>
    <scope>NUCLEOTIDE SEQUENCE [LARGE SCALE GENOMIC DNA]</scope>
    <source>
        <strain evidence="4 5">cv. Gransden 2004</strain>
    </source>
</reference>
<feature type="transmembrane region" description="Helical" evidence="2">
    <location>
        <begin position="115"/>
        <end position="135"/>
    </location>
</feature>
<evidence type="ECO:0000256" key="2">
    <source>
        <dbReference type="SAM" id="Phobius"/>
    </source>
</evidence>
<dbReference type="PaxDb" id="3218-PP1S99_193V6.1"/>
<evidence type="ECO:0000313" key="4">
    <source>
        <dbReference type="EnsemblPlants" id="PAC:32926692.CDS.1"/>
    </source>
</evidence>
<feature type="region of interest" description="Disordered" evidence="1">
    <location>
        <begin position="150"/>
        <end position="192"/>
    </location>
</feature>
<dbReference type="EnsemblPlants" id="Pp3c15_10400V3.1">
    <property type="protein sequence ID" value="PAC:32926692.CDS.1"/>
    <property type="gene ID" value="Pp3c15_10400"/>
</dbReference>
<dbReference type="PANTHER" id="PTHR36735">
    <property type="entry name" value="TRANSMEMBRANE PROTEIN"/>
    <property type="match status" value="1"/>
</dbReference>
<evidence type="ECO:0000313" key="5">
    <source>
        <dbReference type="Proteomes" id="UP000006727"/>
    </source>
</evidence>
<dbReference type="Gramene" id="Pp3c15_10400V3.2">
    <property type="protein sequence ID" value="PAC:32926693.CDS.1"/>
    <property type="gene ID" value="Pp3c15_10400"/>
</dbReference>
<evidence type="ECO:0000313" key="3">
    <source>
        <dbReference type="EMBL" id="PNR39292.1"/>
    </source>
</evidence>
<keyword evidence="2" id="KW-0472">Membrane</keyword>
<gene>
    <name evidence="3" type="ORF">PHYPA_019570</name>
</gene>
<dbReference type="PANTHER" id="PTHR36735:SF1">
    <property type="entry name" value="TRANSMEMBRANE PROTEIN"/>
    <property type="match status" value="1"/>
</dbReference>
<dbReference type="EnsemblPlants" id="Pp3c15_10400V3.2">
    <property type="protein sequence ID" value="PAC:32926693.CDS.1"/>
    <property type="gene ID" value="Pp3c15_10400"/>
</dbReference>
<evidence type="ECO:0000256" key="1">
    <source>
        <dbReference type="SAM" id="MobiDB-lite"/>
    </source>
</evidence>
<dbReference type="InParanoid" id="A9SNY3"/>
<accession>A9SNY3</accession>
<dbReference type="Proteomes" id="UP000006727">
    <property type="component" value="Chromosome 15"/>
</dbReference>
<name>A9SNY3_PHYPA</name>